<evidence type="ECO:0000313" key="5">
    <source>
        <dbReference type="Proteomes" id="UP001283361"/>
    </source>
</evidence>
<evidence type="ECO:0000256" key="2">
    <source>
        <dbReference type="ARBA" id="ARBA00024195"/>
    </source>
</evidence>
<dbReference type="SMART" id="SM00020">
    <property type="entry name" value="Tryp_SPc"/>
    <property type="match status" value="1"/>
</dbReference>
<dbReference type="Gene3D" id="2.40.10.10">
    <property type="entry name" value="Trypsin-like serine proteases"/>
    <property type="match status" value="1"/>
</dbReference>
<dbReference type="InterPro" id="IPR001254">
    <property type="entry name" value="Trypsin_dom"/>
</dbReference>
<accession>A0AAE1BD13</accession>
<dbReference type="InterPro" id="IPR009003">
    <property type="entry name" value="Peptidase_S1_PA"/>
</dbReference>
<evidence type="ECO:0000259" key="3">
    <source>
        <dbReference type="PROSITE" id="PS50240"/>
    </source>
</evidence>
<gene>
    <name evidence="4" type="ORF">RRG08_021489</name>
</gene>
<dbReference type="PRINTS" id="PR00722">
    <property type="entry name" value="CHYMOTRYPSIN"/>
</dbReference>
<sequence length="406" mass="44149">MRFLFVRRLKSDNLAGILLSYVLAMLCLRPIQAQFFTALNGRCNPERMYNYGTCRSHQCLDGETFLPGTSYCDVRSRALGTQIFRCVSSLPCCVWGGECRSACDSDERPLQFPSDCGPAGRGVCCMSSRQIKVALPPTGPQPLPLPPPQMNITQRQGTCRSNPVLSGRVLGGTQVPPEDWPWMIRLVYRGGQRALCSGVLVDPDTVLTVAHCVNATPPRDVQVQVGDFDLTRRERAEDLLPVSTIMTHRDFVMGSLGNDFAILKLSRSARLGPSVMPACLPDPRVALETGRNARCYMAGWGTDDNARGNPTLRAAPVVVIDTNLCQATLNSVIGTNQQLPPDVICTRGSTNPEAGACLFDDGGMLACADISGLYTFTGLVSQYSCGNLPTMYTRVDAYIPSILSRL</sequence>
<dbReference type="PANTHER" id="PTHR24256">
    <property type="entry name" value="TRYPTASE-RELATED"/>
    <property type="match status" value="1"/>
</dbReference>
<dbReference type="Proteomes" id="UP001283361">
    <property type="component" value="Unassembled WGS sequence"/>
</dbReference>
<dbReference type="InterPro" id="IPR043504">
    <property type="entry name" value="Peptidase_S1_PA_chymotrypsin"/>
</dbReference>
<name>A0AAE1BD13_9GAST</name>
<proteinExistence type="inferred from homology"/>
<dbReference type="PROSITE" id="PS50240">
    <property type="entry name" value="TRYPSIN_DOM"/>
    <property type="match status" value="1"/>
</dbReference>
<dbReference type="InterPro" id="IPR051487">
    <property type="entry name" value="Ser/Thr_Proteases_Immune/Dev"/>
</dbReference>
<protein>
    <recommendedName>
        <fullName evidence="3">Peptidase S1 domain-containing protein</fullName>
    </recommendedName>
</protein>
<dbReference type="AlphaFoldDB" id="A0AAE1BD13"/>
<dbReference type="Pfam" id="PF00089">
    <property type="entry name" value="Trypsin"/>
    <property type="match status" value="1"/>
</dbReference>
<dbReference type="SUPFAM" id="SSF50494">
    <property type="entry name" value="Trypsin-like serine proteases"/>
    <property type="match status" value="1"/>
</dbReference>
<dbReference type="GO" id="GO:0004252">
    <property type="term" value="F:serine-type endopeptidase activity"/>
    <property type="evidence" value="ECO:0007669"/>
    <property type="project" value="InterPro"/>
</dbReference>
<dbReference type="InterPro" id="IPR001314">
    <property type="entry name" value="Peptidase_S1A"/>
</dbReference>
<reference evidence="4" key="1">
    <citation type="journal article" date="2023" name="G3 (Bethesda)">
        <title>A reference genome for the long-term kleptoplast-retaining sea slug Elysia crispata morphotype clarki.</title>
        <authorList>
            <person name="Eastman K.E."/>
            <person name="Pendleton A.L."/>
            <person name="Shaikh M.A."/>
            <person name="Suttiyut T."/>
            <person name="Ogas R."/>
            <person name="Tomko P."/>
            <person name="Gavelis G."/>
            <person name="Widhalm J.R."/>
            <person name="Wisecaver J.H."/>
        </authorList>
    </citation>
    <scope>NUCLEOTIDE SEQUENCE</scope>
    <source>
        <strain evidence="4">ECLA1</strain>
    </source>
</reference>
<dbReference type="CDD" id="cd00190">
    <property type="entry name" value="Tryp_SPc"/>
    <property type="match status" value="1"/>
</dbReference>
<keyword evidence="5" id="KW-1185">Reference proteome</keyword>
<dbReference type="GO" id="GO:0006508">
    <property type="term" value="P:proteolysis"/>
    <property type="evidence" value="ECO:0007669"/>
    <property type="project" value="InterPro"/>
</dbReference>
<feature type="domain" description="Peptidase S1" evidence="3">
    <location>
        <begin position="169"/>
        <end position="406"/>
    </location>
</feature>
<dbReference type="EMBL" id="JAWDGP010000167">
    <property type="protein sequence ID" value="KAK3803291.1"/>
    <property type="molecule type" value="Genomic_DNA"/>
</dbReference>
<dbReference type="FunFam" id="2.40.10.10:FF:000068">
    <property type="entry name" value="transmembrane protease serine 2"/>
    <property type="match status" value="1"/>
</dbReference>
<comment type="caution">
    <text evidence="4">The sequence shown here is derived from an EMBL/GenBank/DDBJ whole genome shotgun (WGS) entry which is preliminary data.</text>
</comment>
<keyword evidence="1" id="KW-1015">Disulfide bond</keyword>
<evidence type="ECO:0000256" key="1">
    <source>
        <dbReference type="ARBA" id="ARBA00023157"/>
    </source>
</evidence>
<evidence type="ECO:0000313" key="4">
    <source>
        <dbReference type="EMBL" id="KAK3803291.1"/>
    </source>
</evidence>
<organism evidence="4 5">
    <name type="scientific">Elysia crispata</name>
    <name type="common">lettuce slug</name>
    <dbReference type="NCBI Taxonomy" id="231223"/>
    <lineage>
        <taxon>Eukaryota</taxon>
        <taxon>Metazoa</taxon>
        <taxon>Spiralia</taxon>
        <taxon>Lophotrochozoa</taxon>
        <taxon>Mollusca</taxon>
        <taxon>Gastropoda</taxon>
        <taxon>Heterobranchia</taxon>
        <taxon>Euthyneura</taxon>
        <taxon>Panpulmonata</taxon>
        <taxon>Sacoglossa</taxon>
        <taxon>Placobranchoidea</taxon>
        <taxon>Plakobranchidae</taxon>
        <taxon>Elysia</taxon>
    </lineage>
</organism>
<comment type="similarity">
    <text evidence="2">Belongs to the peptidase S1 family. CLIP subfamily.</text>
</comment>